<dbReference type="EMBL" id="MN270936">
    <property type="protein sequence ID" value="QEV88897.1"/>
    <property type="molecule type" value="mRNA"/>
</dbReference>
<feature type="transmembrane region" description="Helical" evidence="8">
    <location>
        <begin position="175"/>
        <end position="195"/>
    </location>
</feature>
<feature type="transmembrane region" description="Helical" evidence="8">
    <location>
        <begin position="321"/>
        <end position="342"/>
    </location>
</feature>
<dbReference type="PANTHER" id="PTHR24241:SF117">
    <property type="entry name" value="G-PROTEIN COUPLED RECEPTORS FAMILY 1 PROFILE DOMAIN-CONTAINING PROTEIN"/>
    <property type="match status" value="1"/>
</dbReference>
<evidence type="ECO:0000256" key="5">
    <source>
        <dbReference type="ARBA" id="ARBA00023136"/>
    </source>
</evidence>
<evidence type="ECO:0000256" key="7">
    <source>
        <dbReference type="RuleBase" id="RU000688"/>
    </source>
</evidence>
<feature type="transmembrane region" description="Helical" evidence="8">
    <location>
        <begin position="92"/>
        <end position="120"/>
    </location>
</feature>
<keyword evidence="3 7" id="KW-0812">Transmembrane</keyword>
<feature type="transmembrane region" description="Helical" evidence="8">
    <location>
        <begin position="59"/>
        <end position="80"/>
    </location>
</feature>
<feature type="transmembrane region" description="Helical" evidence="8">
    <location>
        <begin position="228"/>
        <end position="249"/>
    </location>
</feature>
<organism evidence="10">
    <name type="scientific">Haliotis discus hannai</name>
    <name type="common">Japanese abalone</name>
    <dbReference type="NCBI Taxonomy" id="42344"/>
    <lineage>
        <taxon>Eukaryota</taxon>
        <taxon>Metazoa</taxon>
        <taxon>Spiralia</taxon>
        <taxon>Lophotrochozoa</taxon>
        <taxon>Mollusca</taxon>
        <taxon>Gastropoda</taxon>
        <taxon>Vetigastropoda</taxon>
        <taxon>Lepetellida</taxon>
        <taxon>Haliotoidea</taxon>
        <taxon>Haliotidae</taxon>
        <taxon>Haliotis</taxon>
    </lineage>
</organism>
<protein>
    <submittedName>
        <fullName evidence="10">GnRH receptor II</fullName>
    </submittedName>
</protein>
<name>A0A5J6KMG1_HALDH</name>
<dbReference type="Gene3D" id="1.20.1070.10">
    <property type="entry name" value="Rhodopsin 7-helix transmembrane proteins"/>
    <property type="match status" value="1"/>
</dbReference>
<feature type="domain" description="G-protein coupled receptors family 1 profile" evidence="9">
    <location>
        <begin position="72"/>
        <end position="339"/>
    </location>
</feature>
<keyword evidence="7" id="KW-0297">G-protein coupled receptor</keyword>
<evidence type="ECO:0000256" key="1">
    <source>
        <dbReference type="ARBA" id="ARBA00004651"/>
    </source>
</evidence>
<dbReference type="PANTHER" id="PTHR24241">
    <property type="entry name" value="NEUROPEPTIDE RECEPTOR-RELATED G-PROTEIN COUPLED RECEPTOR"/>
    <property type="match status" value="1"/>
</dbReference>
<dbReference type="InterPro" id="IPR000276">
    <property type="entry name" value="GPCR_Rhodpsn"/>
</dbReference>
<reference evidence="10" key="2">
    <citation type="journal article" date="2020" name="Molecules">
        <title>Molecular Identification, Characterization, and Expression Analysis of a Gonadotropin-Releasing Hormone Receptor (GnRH-R) in Pacific Abalone, Haliotis discus hannai.</title>
        <authorList>
            <person name="Sharker M.R."/>
            <person name="Sukhan Z.P."/>
            <person name="Kim S.C."/>
            <person name="Lee W.K."/>
            <person name="Kho K.H."/>
        </authorList>
    </citation>
    <scope>NUCLEOTIDE SEQUENCE</scope>
</reference>
<comment type="similarity">
    <text evidence="7">Belongs to the G-protein coupled receptor 1 family.</text>
</comment>
<evidence type="ECO:0000313" key="10">
    <source>
        <dbReference type="EMBL" id="QEV88897.1"/>
    </source>
</evidence>
<dbReference type="GO" id="GO:0004930">
    <property type="term" value="F:G protein-coupled receptor activity"/>
    <property type="evidence" value="ECO:0007669"/>
    <property type="project" value="UniProtKB-KW"/>
</dbReference>
<dbReference type="GO" id="GO:0032870">
    <property type="term" value="P:cellular response to hormone stimulus"/>
    <property type="evidence" value="ECO:0007669"/>
    <property type="project" value="TreeGrafter"/>
</dbReference>
<evidence type="ECO:0000256" key="6">
    <source>
        <dbReference type="ARBA" id="ARBA00023170"/>
    </source>
</evidence>
<dbReference type="AlphaFoldDB" id="A0A5J6KMG1"/>
<reference evidence="10" key="1">
    <citation type="submission" date="2019-08" db="EMBL/GenBank/DDBJ databases">
        <authorList>
            <person name="Sharker M.R."/>
            <person name="Sukhan Z.P."/>
            <person name="Kho K.H."/>
        </authorList>
    </citation>
    <scope>NUCLEOTIDE SEQUENCE</scope>
</reference>
<evidence type="ECO:0000256" key="4">
    <source>
        <dbReference type="ARBA" id="ARBA00022989"/>
    </source>
</evidence>
<sequence length="460" mass="52217">MEADRNRKVIMVEPLTNEQHIFAYNVSNITDSPEAGLNQFGTTIGPLEPIWTPDVIQRVVSLLFIMLLTFVGNTIIIIVLNCSRYRKRYSRVNIFIVNLAIGDLTVCFCTMTTEILFVAFGQWVLGPAACKILTYIQIVTLASTTFILTAMSFDRYMAICQPLVYRATTSRAKKMIVASWILAFVLAIPQMFIFLQNEDKKTHKLKCSSAGYTAWWQRKLYFSFMTSYILVVPAIFISYCYINVVLVVWRQGRDIAASKESNLTLRRSMVDSKAIPRAKIKTIKMTFSIIASFIACYTPYFVTTLIRVYSEYKYTIPKSVMAFAETIALLQSAINPLLYGIFNIKLKRGLMEVFCPDKLIRKTSLKSNGLTECMSVTEDYQATNAKRHSAFSFRHRDPASTSSSSSHERVKGVIITEENKNGFKLRVRFASKDTFLGERHSSDGGEQRSCDVAHIKTTCM</sequence>
<accession>A0A5J6KMG1</accession>
<evidence type="ECO:0000256" key="3">
    <source>
        <dbReference type="ARBA" id="ARBA00022692"/>
    </source>
</evidence>
<dbReference type="SUPFAM" id="SSF81321">
    <property type="entry name" value="Family A G protein-coupled receptor-like"/>
    <property type="match status" value="1"/>
</dbReference>
<keyword evidence="6 7" id="KW-0675">Receptor</keyword>
<evidence type="ECO:0000256" key="8">
    <source>
        <dbReference type="SAM" id="Phobius"/>
    </source>
</evidence>
<dbReference type="PROSITE" id="PS50262">
    <property type="entry name" value="G_PROTEIN_RECEP_F1_2"/>
    <property type="match status" value="1"/>
</dbReference>
<evidence type="ECO:0000256" key="2">
    <source>
        <dbReference type="ARBA" id="ARBA00022475"/>
    </source>
</evidence>
<evidence type="ECO:0000259" key="9">
    <source>
        <dbReference type="PROSITE" id="PS50262"/>
    </source>
</evidence>
<keyword evidence="4 8" id="KW-1133">Transmembrane helix</keyword>
<dbReference type="GO" id="GO:0005886">
    <property type="term" value="C:plasma membrane"/>
    <property type="evidence" value="ECO:0007669"/>
    <property type="project" value="UniProtKB-SubCell"/>
</dbReference>
<keyword evidence="5 8" id="KW-0472">Membrane</keyword>
<keyword evidence="2" id="KW-1003">Cell membrane</keyword>
<keyword evidence="7" id="KW-0807">Transducer</keyword>
<dbReference type="PRINTS" id="PR00237">
    <property type="entry name" value="GPCRRHODOPSN"/>
</dbReference>
<feature type="transmembrane region" description="Helical" evidence="8">
    <location>
        <begin position="287"/>
        <end position="309"/>
    </location>
</feature>
<dbReference type="GO" id="GO:0042277">
    <property type="term" value="F:peptide binding"/>
    <property type="evidence" value="ECO:0007669"/>
    <property type="project" value="TreeGrafter"/>
</dbReference>
<dbReference type="Pfam" id="PF00001">
    <property type="entry name" value="7tm_1"/>
    <property type="match status" value="1"/>
</dbReference>
<dbReference type="InterPro" id="IPR017452">
    <property type="entry name" value="GPCR_Rhodpsn_7TM"/>
</dbReference>
<proteinExistence type="evidence at transcript level"/>
<dbReference type="PROSITE" id="PS00237">
    <property type="entry name" value="G_PROTEIN_RECEP_F1_1"/>
    <property type="match status" value="1"/>
</dbReference>
<feature type="transmembrane region" description="Helical" evidence="8">
    <location>
        <begin position="132"/>
        <end position="154"/>
    </location>
</feature>
<comment type="subcellular location">
    <subcellularLocation>
        <location evidence="1">Cell membrane</location>
        <topology evidence="1">Multi-pass membrane protein</topology>
    </subcellularLocation>
</comment>